<accession>A0AAU6R674</accession>
<evidence type="ECO:0000313" key="1">
    <source>
        <dbReference type="EMBL" id="WZE63457.1"/>
    </source>
</evidence>
<dbReference type="GO" id="GO:0006508">
    <property type="term" value="P:proteolysis"/>
    <property type="evidence" value="ECO:0007669"/>
    <property type="project" value="UniProtKB-KW"/>
</dbReference>
<name>A0AAU6R674_9CAUD</name>
<protein>
    <submittedName>
        <fullName evidence="1">Capsid maturation protease</fullName>
    </submittedName>
</protein>
<proteinExistence type="predicted"/>
<keyword evidence="1" id="KW-0645">Protease</keyword>
<keyword evidence="1" id="KW-0378">Hydrolase</keyword>
<sequence>MSDLLREPDPRQTFNAYLDTQKVYDVRLRKLLFDVMRQVDEDLKDITGTSISAKIGEDQALALKQSIHRRLSLLFSREGDLIQAGKEDAAAAAVRAFTNYEAMLLQNVMTKSALAEYIASAQATARIGVDAAMQRVMGNSYRRLAESVYGTHNLAKGYVDRLVETAIARGWSARDLAARVKSMINPNVAGGVSYAAQRLARTEINNAFHSVSTAKYQDSPYVTGVTWHLSGSHPEGDECDVLAAGGPYPKDKVPDKPHPLCFCYITPEVMSEDEFLDFFFSSQGTRVQ</sequence>
<dbReference type="EMBL" id="OR756649">
    <property type="protein sequence ID" value="WZE63457.1"/>
    <property type="molecule type" value="Genomic_DNA"/>
</dbReference>
<dbReference type="GO" id="GO:0008233">
    <property type="term" value="F:peptidase activity"/>
    <property type="evidence" value="ECO:0007669"/>
    <property type="project" value="UniProtKB-KW"/>
</dbReference>
<reference evidence="1" key="1">
    <citation type="submission" date="2023-10" db="EMBL/GenBank/DDBJ databases">
        <title>Two new lytic phages for Micrococcus sp. strain 1402.</title>
        <authorList>
            <person name="Petrzik K."/>
        </authorList>
    </citation>
    <scope>NUCLEOTIDE SEQUENCE</scope>
</reference>
<organism evidence="1">
    <name type="scientific">Micrococcus phage Kurnik</name>
    <dbReference type="NCBI Taxonomy" id="3092208"/>
    <lineage>
        <taxon>Viruses</taxon>
        <taxon>Duplodnaviria</taxon>
        <taxon>Heunggongvirae</taxon>
        <taxon>Uroviricota</taxon>
        <taxon>Caudoviricetes</taxon>
    </lineage>
</organism>